<name>A0A3Q0ITM6_DIACI</name>
<dbReference type="RefSeq" id="XP_026679621.1">
    <property type="nucleotide sequence ID" value="XM_026823820.1"/>
</dbReference>
<evidence type="ECO:0000313" key="3">
    <source>
        <dbReference type="Proteomes" id="UP000079169"/>
    </source>
</evidence>
<dbReference type="AlphaFoldDB" id="A0A3Q0ITM6"/>
<gene>
    <name evidence="4" type="primary">LOC113467577</name>
</gene>
<proteinExistence type="predicted"/>
<feature type="coiled-coil region" evidence="1">
    <location>
        <begin position="101"/>
        <end position="135"/>
    </location>
</feature>
<dbReference type="InterPro" id="IPR028163">
    <property type="entry name" value="HAUS_6_N"/>
</dbReference>
<keyword evidence="1" id="KW-0175">Coiled coil</keyword>
<dbReference type="Pfam" id="PF14661">
    <property type="entry name" value="HAUS6_N"/>
    <property type="match status" value="1"/>
</dbReference>
<dbReference type="PaxDb" id="121845-A0A3Q0ITM6"/>
<feature type="domain" description="HAUS augmin-like complex subunit 6 N-terminal" evidence="2">
    <location>
        <begin position="11"/>
        <end position="151"/>
    </location>
</feature>
<dbReference type="KEGG" id="dci:113467577"/>
<evidence type="ECO:0000259" key="2">
    <source>
        <dbReference type="Pfam" id="PF14661"/>
    </source>
</evidence>
<evidence type="ECO:0000313" key="4">
    <source>
        <dbReference type="RefSeq" id="XP_026679621.1"/>
    </source>
</evidence>
<evidence type="ECO:0000256" key="1">
    <source>
        <dbReference type="SAM" id="Coils"/>
    </source>
</evidence>
<reference evidence="4" key="1">
    <citation type="submission" date="2025-08" db="UniProtKB">
        <authorList>
            <consortium name="RefSeq"/>
        </authorList>
    </citation>
    <scope>IDENTIFICATION</scope>
</reference>
<dbReference type="GeneID" id="113467577"/>
<organism evidence="3 4">
    <name type="scientific">Diaphorina citri</name>
    <name type="common">Asian citrus psyllid</name>
    <dbReference type="NCBI Taxonomy" id="121845"/>
    <lineage>
        <taxon>Eukaryota</taxon>
        <taxon>Metazoa</taxon>
        <taxon>Ecdysozoa</taxon>
        <taxon>Arthropoda</taxon>
        <taxon>Hexapoda</taxon>
        <taxon>Insecta</taxon>
        <taxon>Pterygota</taxon>
        <taxon>Neoptera</taxon>
        <taxon>Paraneoptera</taxon>
        <taxon>Hemiptera</taxon>
        <taxon>Sternorrhyncha</taxon>
        <taxon>Psylloidea</taxon>
        <taxon>Psyllidae</taxon>
        <taxon>Diaphorininae</taxon>
        <taxon>Diaphorina</taxon>
    </lineage>
</organism>
<keyword evidence="3" id="KW-1185">Reference proteome</keyword>
<protein>
    <submittedName>
        <fullName evidence="4">Uncharacterized protein LOC113467577</fullName>
    </submittedName>
</protein>
<accession>A0A3Q0ITM6</accession>
<sequence>MAKDHQPSNISRVPPITMSILITPHGVKFVHILVNLCSEILKRDLKAQSEDMGVRVTQIEKQCVRTKPVGEEVGVKIMAREVERTATARLRDQLVSAQHFVDQAQVQASELTSSIKQTEESINKVETEAEKYLKQNSLDVNMIHDDTKMSDFHTEVEKQSTQLTELTTKTSSLLSSVASCDNLALAPLQFLNGGDSTVDLVAVVREAKQFRESNPVLSLFGAFGSEDPACISLMKQFTSLKIFTRIYQFRPKVEKRGDSTVDLVAVVREAKQFRESNPVLSLFGAFGSEDPACISLMKQFTSLVISTDETVSRDIADLETSKSAKQAEYDTTTQNLMRELNWEPSIPEPQLAICDADWLNTWDDQIRGEEPVDCEATTLTADVSQMDLYQNLMRELNWEPSIPEPQLAICDADWLNTWDAQIRGEEPVDCEATTLTADVSQMDLYQQFRTSVQTFLGM</sequence>
<dbReference type="Proteomes" id="UP000079169">
    <property type="component" value="Unplaced"/>
</dbReference>